<dbReference type="Gene3D" id="3.40.50.150">
    <property type="entry name" value="Vaccinia Virus protein VP39"/>
    <property type="match status" value="1"/>
</dbReference>
<protein>
    <submittedName>
        <fullName evidence="1">Uncharacterized protein</fullName>
    </submittedName>
</protein>
<dbReference type="GO" id="GO:0008757">
    <property type="term" value="F:S-adenosylmethionine-dependent methyltransferase activity"/>
    <property type="evidence" value="ECO:0007669"/>
    <property type="project" value="UniProtKB-ARBA"/>
</dbReference>
<dbReference type="SUPFAM" id="SSF53335">
    <property type="entry name" value="S-adenosyl-L-methionine-dependent methyltransferases"/>
    <property type="match status" value="1"/>
</dbReference>
<proteinExistence type="predicted"/>
<dbReference type="InterPro" id="IPR019410">
    <property type="entry name" value="Methyltransf_16"/>
</dbReference>
<accession>A0A2S5B6D2</accession>
<reference evidence="1 2" key="1">
    <citation type="journal article" date="2018" name="Front. Microbiol.">
        <title>Prospects for Fungal Bioremediation of Acidic Radioactive Waste Sites: Characterization and Genome Sequence of Rhodotorula taiwanensis MD1149.</title>
        <authorList>
            <person name="Tkavc R."/>
            <person name="Matrosova V.Y."/>
            <person name="Grichenko O.E."/>
            <person name="Gostincar C."/>
            <person name="Volpe R.P."/>
            <person name="Klimenkova P."/>
            <person name="Gaidamakova E.K."/>
            <person name="Zhou C.E."/>
            <person name="Stewart B.J."/>
            <person name="Lyman M.G."/>
            <person name="Malfatti S.A."/>
            <person name="Rubinfeld B."/>
            <person name="Courtot M."/>
            <person name="Singh J."/>
            <person name="Dalgard C.L."/>
            <person name="Hamilton T."/>
            <person name="Frey K.G."/>
            <person name="Gunde-Cimerman N."/>
            <person name="Dugan L."/>
            <person name="Daly M.J."/>
        </authorList>
    </citation>
    <scope>NUCLEOTIDE SEQUENCE [LARGE SCALE GENOMIC DNA]</scope>
    <source>
        <strain evidence="1 2">MD1149</strain>
    </source>
</reference>
<dbReference type="InterPro" id="IPR029063">
    <property type="entry name" value="SAM-dependent_MTases_sf"/>
</dbReference>
<evidence type="ECO:0000313" key="1">
    <source>
        <dbReference type="EMBL" id="POY72295.1"/>
    </source>
</evidence>
<comment type="caution">
    <text evidence="1">The sequence shown here is derived from an EMBL/GenBank/DDBJ whole genome shotgun (WGS) entry which is preliminary data.</text>
</comment>
<dbReference type="EMBL" id="PJQD01000050">
    <property type="protein sequence ID" value="POY72295.1"/>
    <property type="molecule type" value="Genomic_DNA"/>
</dbReference>
<dbReference type="Proteomes" id="UP000237144">
    <property type="component" value="Unassembled WGS sequence"/>
</dbReference>
<organism evidence="1 2">
    <name type="scientific">Rhodotorula taiwanensis</name>
    <dbReference type="NCBI Taxonomy" id="741276"/>
    <lineage>
        <taxon>Eukaryota</taxon>
        <taxon>Fungi</taxon>
        <taxon>Dikarya</taxon>
        <taxon>Basidiomycota</taxon>
        <taxon>Pucciniomycotina</taxon>
        <taxon>Microbotryomycetes</taxon>
        <taxon>Sporidiobolales</taxon>
        <taxon>Sporidiobolaceae</taxon>
        <taxon>Rhodotorula</taxon>
    </lineage>
</organism>
<name>A0A2S5B6D2_9BASI</name>
<dbReference type="Pfam" id="PF10294">
    <property type="entry name" value="Methyltransf_16"/>
    <property type="match status" value="1"/>
</dbReference>
<dbReference type="OrthoDB" id="194386at2759"/>
<dbReference type="STRING" id="741276.A0A2S5B6D2"/>
<keyword evidence="2" id="KW-1185">Reference proteome</keyword>
<dbReference type="PANTHER" id="PTHR14614:SF130">
    <property type="entry name" value="PROTEIN-LYSINE N-METHYLTRANSFERASE EEF2KMT"/>
    <property type="match status" value="1"/>
</dbReference>
<evidence type="ECO:0000313" key="2">
    <source>
        <dbReference type="Proteomes" id="UP000237144"/>
    </source>
</evidence>
<gene>
    <name evidence="1" type="ORF">BMF94_4597</name>
</gene>
<sequence length="403" mass="44402">MAGVTGFDARQGQLKRLLRHYAALSPATPTNIRLAVLSDADYLSRPTTQQWVVDNLIAFEGAKNEQEDDDDEEERGAKRWKGRFWRRMVDQINEGFAERRAAGDIAVEDEEPHPDILETFVLYLSSAGSTDSAPGVSRRTYYWGPLDQPVQSWERIVTKEEGKLISGACVALSNHLLADPRTVERHEHVIELGSGVGLLSLVCARLSRRETSPAKRRRIVATDVDDKVLEMLEANIAESEPCDDFTLGIECVSDRTFALKKDGFEDIVRASPLDWELVADADKNRDELALWEMKTWSGGPRASLILGADIVYDPSLVDPLAATLAWLLRAEPGAGSAPEALIAGTVRNEVTWASFLDACRARHLNVTAVQMTAPPQDGGIVGAEGWEGEGEIRLVRITSSEVL</sequence>
<dbReference type="AlphaFoldDB" id="A0A2S5B6D2"/>
<dbReference type="PANTHER" id="PTHR14614">
    <property type="entry name" value="HEPATOCELLULAR CARCINOMA-ASSOCIATED ANTIGEN"/>
    <property type="match status" value="1"/>
</dbReference>